<comment type="subcellular location">
    <subcellularLocation>
        <location evidence="1">Membrane</location>
        <topology evidence="1">Multi-pass membrane protein</topology>
    </subcellularLocation>
</comment>
<evidence type="ECO:0000256" key="4">
    <source>
        <dbReference type="ARBA" id="ARBA00022692"/>
    </source>
</evidence>
<feature type="transmembrane region" description="Helical" evidence="8">
    <location>
        <begin position="6"/>
        <end position="25"/>
    </location>
</feature>
<evidence type="ECO:0000256" key="7">
    <source>
        <dbReference type="ARBA" id="ARBA00023136"/>
    </source>
</evidence>
<dbReference type="SUPFAM" id="SSF81338">
    <property type="entry name" value="Aquaporin-like"/>
    <property type="match status" value="1"/>
</dbReference>
<evidence type="ECO:0000256" key="5">
    <source>
        <dbReference type="ARBA" id="ARBA00022737"/>
    </source>
</evidence>
<protein>
    <recommendedName>
        <fullName evidence="8">Aquaporin</fullName>
    </recommendedName>
</protein>
<dbReference type="GO" id="GO:0016020">
    <property type="term" value="C:membrane"/>
    <property type="evidence" value="ECO:0007669"/>
    <property type="project" value="UniProtKB-SubCell"/>
</dbReference>
<evidence type="ECO:0000256" key="2">
    <source>
        <dbReference type="ARBA" id="ARBA00005900"/>
    </source>
</evidence>
<organism evidence="9 10">
    <name type="scientific">Habropoda laboriosa</name>
    <dbReference type="NCBI Taxonomy" id="597456"/>
    <lineage>
        <taxon>Eukaryota</taxon>
        <taxon>Metazoa</taxon>
        <taxon>Ecdysozoa</taxon>
        <taxon>Arthropoda</taxon>
        <taxon>Hexapoda</taxon>
        <taxon>Insecta</taxon>
        <taxon>Pterygota</taxon>
        <taxon>Neoptera</taxon>
        <taxon>Endopterygota</taxon>
        <taxon>Hymenoptera</taxon>
        <taxon>Apocrita</taxon>
        <taxon>Aculeata</taxon>
        <taxon>Apoidea</taxon>
        <taxon>Anthophila</taxon>
        <taxon>Apidae</taxon>
        <taxon>Habropoda</taxon>
    </lineage>
</organism>
<dbReference type="InterPro" id="IPR051883">
    <property type="entry name" value="AQP11/12_channel"/>
</dbReference>
<dbReference type="EMBL" id="KQ414716">
    <property type="protein sequence ID" value="KOC62806.1"/>
    <property type="molecule type" value="Genomic_DNA"/>
</dbReference>
<dbReference type="InterPro" id="IPR023271">
    <property type="entry name" value="Aquaporin-like"/>
</dbReference>
<feature type="transmembrane region" description="Helical" evidence="8">
    <location>
        <begin position="228"/>
        <end position="246"/>
    </location>
</feature>
<dbReference type="PIRSF" id="PIRSF017529">
    <property type="entry name" value="Aquaporin_11/12"/>
    <property type="match status" value="1"/>
</dbReference>
<dbReference type="PANTHER" id="PTHR21191:SF16">
    <property type="entry name" value="AQUAPORIN"/>
    <property type="match status" value="1"/>
</dbReference>
<keyword evidence="5" id="KW-0677">Repeat</keyword>
<dbReference type="GO" id="GO:0015267">
    <property type="term" value="F:channel activity"/>
    <property type="evidence" value="ECO:0007669"/>
    <property type="project" value="TreeGrafter"/>
</dbReference>
<reference evidence="9 10" key="1">
    <citation type="submission" date="2015-07" db="EMBL/GenBank/DDBJ databases">
        <title>The genome of Habropoda laboriosa.</title>
        <authorList>
            <person name="Pan H."/>
            <person name="Kapheim K."/>
        </authorList>
    </citation>
    <scope>NUCLEOTIDE SEQUENCE [LARGE SCALE GENOMIC DNA]</scope>
    <source>
        <strain evidence="9">0110345459</strain>
    </source>
</reference>
<dbReference type="PANTHER" id="PTHR21191">
    <property type="entry name" value="AQUAPORIN"/>
    <property type="match status" value="1"/>
</dbReference>
<dbReference type="GO" id="GO:0005737">
    <property type="term" value="C:cytoplasm"/>
    <property type="evidence" value="ECO:0007669"/>
    <property type="project" value="TreeGrafter"/>
</dbReference>
<keyword evidence="10" id="KW-1185">Reference proteome</keyword>
<dbReference type="STRING" id="597456.A0A0L7QW54"/>
<dbReference type="OrthoDB" id="1580043at2759"/>
<name>A0A0L7QW54_9HYME</name>
<gene>
    <name evidence="9" type="ORF">WH47_02509</name>
</gene>
<keyword evidence="7 8" id="KW-0472">Membrane</keyword>
<feature type="transmembrane region" description="Helical" evidence="8">
    <location>
        <begin position="37"/>
        <end position="61"/>
    </location>
</feature>
<sequence length="263" mass="29450">MAATIIALAVSTLYIVLTSLIAYWMRRYTNYYIRDQFVRSLFLEGIATGELCGACFELIIIAENWGVSIYGVYLFILTIWWSMNWGDATACPYTHIEDVVEGTKSIRDAFLLIWAELVGGLAVFRYIQLLWALEIVSTHKNKAFEDCTTDLQVPVIFGAFIECVATCIYRVVSRGLSEINSNISVILDSFIGTTLVIAAFDYSGGYFNPALATALKYGCLGTSFMEHVIVYWIGACAGSIASLRVYRLPVVQSYVQQYKEKTL</sequence>
<evidence type="ECO:0000313" key="9">
    <source>
        <dbReference type="EMBL" id="KOC62806.1"/>
    </source>
</evidence>
<dbReference type="FunFam" id="1.20.1080.10:FF:000018">
    <property type="entry name" value="Aquaporin"/>
    <property type="match status" value="1"/>
</dbReference>
<evidence type="ECO:0000256" key="6">
    <source>
        <dbReference type="ARBA" id="ARBA00022989"/>
    </source>
</evidence>
<evidence type="ECO:0000256" key="8">
    <source>
        <dbReference type="PIRNR" id="PIRNR017529"/>
    </source>
</evidence>
<keyword evidence="4 8" id="KW-0812">Transmembrane</keyword>
<dbReference type="Proteomes" id="UP000053825">
    <property type="component" value="Unassembled WGS sequence"/>
</dbReference>
<feature type="transmembrane region" description="Helical" evidence="8">
    <location>
        <begin position="151"/>
        <end position="172"/>
    </location>
</feature>
<dbReference type="AlphaFoldDB" id="A0A0L7QW54"/>
<comment type="similarity">
    <text evidence="2">Belongs to the MIP/aquaporin (TC 1.A.8) family. AQP11/AQP12 subfamily.</text>
</comment>
<proteinExistence type="inferred from homology"/>
<evidence type="ECO:0000256" key="3">
    <source>
        <dbReference type="ARBA" id="ARBA00022448"/>
    </source>
</evidence>
<feature type="transmembrane region" description="Helical" evidence="8">
    <location>
        <begin position="184"/>
        <end position="208"/>
    </location>
</feature>
<feature type="transmembrane region" description="Helical" evidence="8">
    <location>
        <begin position="67"/>
        <end position="88"/>
    </location>
</feature>
<evidence type="ECO:0000256" key="1">
    <source>
        <dbReference type="ARBA" id="ARBA00004141"/>
    </source>
</evidence>
<evidence type="ECO:0000313" key="10">
    <source>
        <dbReference type="Proteomes" id="UP000053825"/>
    </source>
</evidence>
<dbReference type="InterPro" id="IPR016697">
    <property type="entry name" value="Aquaporin_11/12"/>
</dbReference>
<keyword evidence="3" id="KW-0813">Transport</keyword>
<dbReference type="Gene3D" id="1.20.1080.10">
    <property type="entry name" value="Glycerol uptake facilitator protein"/>
    <property type="match status" value="1"/>
</dbReference>
<accession>A0A0L7QW54</accession>
<keyword evidence="6 8" id="KW-1133">Transmembrane helix</keyword>
<feature type="transmembrane region" description="Helical" evidence="8">
    <location>
        <begin position="109"/>
        <end position="131"/>
    </location>
</feature>